<feature type="domain" description="PAC" evidence="10">
    <location>
        <begin position="218"/>
        <end position="268"/>
    </location>
</feature>
<feature type="domain" description="PAC" evidence="10">
    <location>
        <begin position="343"/>
        <end position="395"/>
    </location>
</feature>
<keyword evidence="7" id="KW-0902">Two-component regulatory system</keyword>
<comment type="caution">
    <text evidence="11">The sequence shown here is derived from an EMBL/GenBank/DDBJ whole genome shotgun (WGS) entry which is preliminary data.</text>
</comment>
<dbReference type="Gene3D" id="3.30.450.20">
    <property type="entry name" value="PAS domain"/>
    <property type="match status" value="3"/>
</dbReference>
<evidence type="ECO:0000256" key="2">
    <source>
        <dbReference type="ARBA" id="ARBA00012438"/>
    </source>
</evidence>
<evidence type="ECO:0000256" key="7">
    <source>
        <dbReference type="ARBA" id="ARBA00023012"/>
    </source>
</evidence>
<dbReference type="PANTHER" id="PTHR43065:SF46">
    <property type="entry name" value="C4-DICARBOXYLATE TRANSPORT SENSOR PROTEIN DCTB"/>
    <property type="match status" value="1"/>
</dbReference>
<keyword evidence="4" id="KW-0547">Nucleotide-binding</keyword>
<dbReference type="InterPro" id="IPR005467">
    <property type="entry name" value="His_kinase_dom"/>
</dbReference>
<dbReference type="EC" id="2.7.13.3" evidence="2"/>
<dbReference type="EMBL" id="DRLD01000102">
    <property type="protein sequence ID" value="HED09806.1"/>
    <property type="molecule type" value="Genomic_DNA"/>
</dbReference>
<feature type="domain" description="PAS" evidence="9">
    <location>
        <begin position="19"/>
        <end position="65"/>
    </location>
</feature>
<dbReference type="InterPro" id="IPR035965">
    <property type="entry name" value="PAS-like_dom_sf"/>
</dbReference>
<dbReference type="SUPFAM" id="SSF55874">
    <property type="entry name" value="ATPase domain of HSP90 chaperone/DNA topoisomerase II/histidine kinase"/>
    <property type="match status" value="1"/>
</dbReference>
<dbReference type="AlphaFoldDB" id="A0A7V1LKR0"/>
<reference evidence="11" key="1">
    <citation type="journal article" date="2020" name="mSystems">
        <title>Genome- and Community-Level Interaction Insights into Carbon Utilization and Element Cycling Functions of Hydrothermarchaeota in Hydrothermal Sediment.</title>
        <authorList>
            <person name="Zhou Z."/>
            <person name="Liu Y."/>
            <person name="Xu W."/>
            <person name="Pan J."/>
            <person name="Luo Z.H."/>
            <person name="Li M."/>
        </authorList>
    </citation>
    <scope>NUCLEOTIDE SEQUENCE [LARGE SCALE GENOMIC DNA]</scope>
    <source>
        <strain evidence="11">HyVt-456</strain>
    </source>
</reference>
<feature type="domain" description="PAS" evidence="9">
    <location>
        <begin position="145"/>
        <end position="200"/>
    </location>
</feature>
<dbReference type="Gene3D" id="3.30.565.10">
    <property type="entry name" value="Histidine kinase-like ATPase, C-terminal domain"/>
    <property type="match status" value="1"/>
</dbReference>
<dbReference type="SUPFAM" id="SSF55785">
    <property type="entry name" value="PYP-like sensor domain (PAS domain)"/>
    <property type="match status" value="3"/>
</dbReference>
<accession>A0A7V1LKR0</accession>
<dbReference type="InterPro" id="IPR036890">
    <property type="entry name" value="HATPase_C_sf"/>
</dbReference>
<keyword evidence="3" id="KW-0808">Transferase</keyword>
<keyword evidence="5" id="KW-0418">Kinase</keyword>
<dbReference type="GO" id="GO:0004673">
    <property type="term" value="F:protein histidine kinase activity"/>
    <property type="evidence" value="ECO:0007669"/>
    <property type="project" value="UniProtKB-EC"/>
</dbReference>
<dbReference type="SMART" id="SM00387">
    <property type="entry name" value="HATPase_c"/>
    <property type="match status" value="1"/>
</dbReference>
<dbReference type="Gene3D" id="1.10.287.130">
    <property type="match status" value="1"/>
</dbReference>
<organism evidence="11">
    <name type="scientific">Caldithrix abyssi</name>
    <dbReference type="NCBI Taxonomy" id="187145"/>
    <lineage>
        <taxon>Bacteria</taxon>
        <taxon>Pseudomonadati</taxon>
        <taxon>Calditrichota</taxon>
        <taxon>Calditrichia</taxon>
        <taxon>Calditrichales</taxon>
        <taxon>Calditrichaceae</taxon>
        <taxon>Caldithrix</taxon>
    </lineage>
</organism>
<feature type="domain" description="PAS" evidence="9">
    <location>
        <begin position="274"/>
        <end position="314"/>
    </location>
</feature>
<gene>
    <name evidence="11" type="ORF">ENJ10_03895</name>
</gene>
<dbReference type="InterPro" id="IPR000700">
    <property type="entry name" value="PAS-assoc_C"/>
</dbReference>
<dbReference type="InterPro" id="IPR001610">
    <property type="entry name" value="PAC"/>
</dbReference>
<dbReference type="NCBIfam" id="TIGR00229">
    <property type="entry name" value="sensory_box"/>
    <property type="match status" value="3"/>
</dbReference>
<dbReference type="Pfam" id="PF02518">
    <property type="entry name" value="HATPase_c"/>
    <property type="match status" value="1"/>
</dbReference>
<proteinExistence type="predicted"/>
<comment type="catalytic activity">
    <reaction evidence="1">
        <text>ATP + protein L-histidine = ADP + protein N-phospho-L-histidine.</text>
        <dbReference type="EC" id="2.7.13.3"/>
    </reaction>
</comment>
<dbReference type="InterPro" id="IPR004358">
    <property type="entry name" value="Sig_transdc_His_kin-like_C"/>
</dbReference>
<dbReference type="InterPro" id="IPR000014">
    <property type="entry name" value="PAS"/>
</dbReference>
<evidence type="ECO:0000256" key="1">
    <source>
        <dbReference type="ARBA" id="ARBA00000085"/>
    </source>
</evidence>
<name>A0A7V1LKR0_CALAY</name>
<dbReference type="GO" id="GO:0005524">
    <property type="term" value="F:ATP binding"/>
    <property type="evidence" value="ECO:0007669"/>
    <property type="project" value="UniProtKB-KW"/>
</dbReference>
<sequence length="662" mass="75355">MTDLQIYETIKGISSRDIELRIFAQAIHQNPDVVVITDCNGTIVYTNPRFTELTGYTAEEAIGNNPRVLQSGEMKQEVYKELWRTILSGRVWHGEFKNRRKDGTTFWEEASIGPIFNNDGEITHFVAIKHDISQRKEMQAVLQKTVTQFRTLTASTHDAIIVIDEGCTIHLWNNGASNYFGYLDREVVGKSLKDILRAEETPLNQFRKWIKSPERIQKQIETKIQHKNGRWIPVEISFSNMKIEDETYAVLIIRNIQERKKNEQKLRQLHFQNEQLIKSLASVLIVTDSNEKVIRWNSVAEATFGIPAEKVIGKPVTNTGVQWNWEKVLEAISICRLEKSIQHISDLNYTGINGKTGFLNLSFSPYPIDNTEFPGFIILGQDITDQKVMESQLMQSQKLESIGQLAAGIAHEINSPTQFVADNIYFLNETFTDMKPVFDLLFDIIENRESSLRDIRERLTEIVDDIDLPYLLEEVPQAFRQTMDGLERVSTIVRAMKRFSHPGAREKQPFDVNEAIKTTVMISKNEWKYVADLKLELDEHLPMVNLLVDEFNQVILNMIVNAVHAIADKLGENAAEKGTITISTADDGDYVRIELRDSGRGIPGDIISRVFDPFFTTKEIGKGTGQGLAISHDIIVNKHQGFIEVESTPGEGTMFTIRLPKG</sequence>
<dbReference type="PANTHER" id="PTHR43065">
    <property type="entry name" value="SENSOR HISTIDINE KINASE"/>
    <property type="match status" value="1"/>
</dbReference>
<dbReference type="Proteomes" id="UP000886005">
    <property type="component" value="Unassembled WGS sequence"/>
</dbReference>
<dbReference type="InterPro" id="IPR003594">
    <property type="entry name" value="HATPase_dom"/>
</dbReference>
<evidence type="ECO:0000313" key="11">
    <source>
        <dbReference type="EMBL" id="HED09806.1"/>
    </source>
</evidence>
<evidence type="ECO:0000259" key="8">
    <source>
        <dbReference type="PROSITE" id="PS50109"/>
    </source>
</evidence>
<feature type="domain" description="Histidine kinase" evidence="8">
    <location>
        <begin position="408"/>
        <end position="662"/>
    </location>
</feature>
<evidence type="ECO:0000256" key="6">
    <source>
        <dbReference type="ARBA" id="ARBA00022840"/>
    </source>
</evidence>
<dbReference type="PROSITE" id="PS50113">
    <property type="entry name" value="PAC"/>
    <property type="match status" value="3"/>
</dbReference>
<dbReference type="PROSITE" id="PS50112">
    <property type="entry name" value="PAS"/>
    <property type="match status" value="3"/>
</dbReference>
<evidence type="ECO:0000259" key="10">
    <source>
        <dbReference type="PROSITE" id="PS50113"/>
    </source>
</evidence>
<dbReference type="SMART" id="SM00091">
    <property type="entry name" value="PAS"/>
    <property type="match status" value="3"/>
</dbReference>
<evidence type="ECO:0000256" key="3">
    <source>
        <dbReference type="ARBA" id="ARBA00022679"/>
    </source>
</evidence>
<evidence type="ECO:0000259" key="9">
    <source>
        <dbReference type="PROSITE" id="PS50112"/>
    </source>
</evidence>
<evidence type="ECO:0000256" key="5">
    <source>
        <dbReference type="ARBA" id="ARBA00022777"/>
    </source>
</evidence>
<keyword evidence="6" id="KW-0067">ATP-binding</keyword>
<dbReference type="PRINTS" id="PR00344">
    <property type="entry name" value="BCTRLSENSOR"/>
</dbReference>
<dbReference type="CDD" id="cd00130">
    <property type="entry name" value="PAS"/>
    <property type="match status" value="3"/>
</dbReference>
<protein>
    <recommendedName>
        <fullName evidence="2">histidine kinase</fullName>
        <ecNumber evidence="2">2.7.13.3</ecNumber>
    </recommendedName>
</protein>
<dbReference type="GO" id="GO:0000160">
    <property type="term" value="P:phosphorelay signal transduction system"/>
    <property type="evidence" value="ECO:0007669"/>
    <property type="project" value="UniProtKB-KW"/>
</dbReference>
<dbReference type="PROSITE" id="PS50109">
    <property type="entry name" value="HIS_KIN"/>
    <property type="match status" value="1"/>
</dbReference>
<dbReference type="SMART" id="SM00086">
    <property type="entry name" value="PAC"/>
    <property type="match status" value="3"/>
</dbReference>
<dbReference type="Pfam" id="PF13426">
    <property type="entry name" value="PAS_9"/>
    <property type="match status" value="3"/>
</dbReference>
<feature type="domain" description="PAC" evidence="10">
    <location>
        <begin position="92"/>
        <end position="144"/>
    </location>
</feature>
<evidence type="ECO:0000256" key="4">
    <source>
        <dbReference type="ARBA" id="ARBA00022741"/>
    </source>
</evidence>